<gene>
    <name evidence="3" type="ORF">ACFQND_21900</name>
</gene>
<dbReference type="Gene3D" id="1.10.12.10">
    <property type="entry name" value="Lyase 2-enoyl-coa Hydratase, Chain A, domain 2"/>
    <property type="match status" value="1"/>
</dbReference>
<evidence type="ECO:0000313" key="3">
    <source>
        <dbReference type="EMBL" id="MFC6283891.1"/>
    </source>
</evidence>
<evidence type="ECO:0000313" key="4">
    <source>
        <dbReference type="Proteomes" id="UP001596270"/>
    </source>
</evidence>
<dbReference type="Proteomes" id="UP001596270">
    <property type="component" value="Unassembled WGS sequence"/>
</dbReference>
<dbReference type="InterPro" id="IPR018376">
    <property type="entry name" value="Enoyl-CoA_hyd/isom_CS"/>
</dbReference>
<dbReference type="RefSeq" id="WP_371439660.1">
    <property type="nucleotide sequence ID" value="NZ_JBHSRS010000084.1"/>
</dbReference>
<dbReference type="InterPro" id="IPR001753">
    <property type="entry name" value="Enoyl-CoA_hydra/iso"/>
</dbReference>
<comment type="caution">
    <text evidence="3">The sequence shown here is derived from an EMBL/GenBank/DDBJ whole genome shotgun (WGS) entry which is preliminary data.</text>
</comment>
<evidence type="ECO:0000256" key="1">
    <source>
        <dbReference type="ARBA" id="ARBA00005254"/>
    </source>
</evidence>
<evidence type="ECO:0000256" key="2">
    <source>
        <dbReference type="RuleBase" id="RU003707"/>
    </source>
</evidence>
<dbReference type="PANTHER" id="PTHR42964">
    <property type="entry name" value="ENOYL-COA HYDRATASE"/>
    <property type="match status" value="1"/>
</dbReference>
<dbReference type="EMBL" id="JBHSRS010000084">
    <property type="protein sequence ID" value="MFC6283891.1"/>
    <property type="molecule type" value="Genomic_DNA"/>
</dbReference>
<protein>
    <submittedName>
        <fullName evidence="3">Enoyl-CoA hydratase/isomerase family protein</fullName>
    </submittedName>
</protein>
<accession>A0ABW1U217</accession>
<comment type="similarity">
    <text evidence="1 2">Belongs to the enoyl-CoA hydratase/isomerase family.</text>
</comment>
<proteinExistence type="inferred from homology"/>
<keyword evidence="4" id="KW-1185">Reference proteome</keyword>
<dbReference type="CDD" id="cd06558">
    <property type="entry name" value="crotonase-like"/>
    <property type="match status" value="1"/>
</dbReference>
<dbReference type="PROSITE" id="PS00166">
    <property type="entry name" value="ENOYL_COA_HYDRATASE"/>
    <property type="match status" value="1"/>
</dbReference>
<dbReference type="SUPFAM" id="SSF52096">
    <property type="entry name" value="ClpP/crotonase"/>
    <property type="match status" value="1"/>
</dbReference>
<name>A0ABW1U217_9BURK</name>
<dbReference type="InterPro" id="IPR014748">
    <property type="entry name" value="Enoyl-CoA_hydra_C"/>
</dbReference>
<dbReference type="Gene3D" id="3.90.226.10">
    <property type="entry name" value="2-enoyl-CoA Hydratase, Chain A, domain 1"/>
    <property type="match status" value="1"/>
</dbReference>
<dbReference type="InterPro" id="IPR029045">
    <property type="entry name" value="ClpP/crotonase-like_dom_sf"/>
</dbReference>
<dbReference type="Pfam" id="PF00378">
    <property type="entry name" value="ECH_1"/>
    <property type="match status" value="1"/>
</dbReference>
<dbReference type="InterPro" id="IPR051683">
    <property type="entry name" value="Enoyl-CoA_Hydratase/Isomerase"/>
</dbReference>
<sequence>MNPGVLQGTSRFRLVDYSVTAHVATICLNRPERRNAMDIEMRRELGEAAQDAVADPGVRAIVLTGSGGHFCAGGDIKDMQAGERLDAAAGRLRMKGAHTGIQAFFETDKPVIAAVDGYAYGGGFGLALIADIVLATPAARFCMSFMKVGLVPDCGALYTLARSVGLHRAKAAMLSARELDAQTGMDWGFVHELVSSADLLPYAQAMAEALAGGSAAAIALTKQALNQSQVTGFAAMLEIEASAQGIAFSSDFHREAIGDFVARRPSRFVWPGVPQAASVSSS</sequence>
<dbReference type="PANTHER" id="PTHR42964:SF1">
    <property type="entry name" value="POLYKETIDE BIOSYNTHESIS ENOYL-COA HYDRATASE PKSH-RELATED"/>
    <property type="match status" value="1"/>
</dbReference>
<organism evidence="3 4">
    <name type="scientific">Polaromonas aquatica</name>
    <dbReference type="NCBI Taxonomy" id="332657"/>
    <lineage>
        <taxon>Bacteria</taxon>
        <taxon>Pseudomonadati</taxon>
        <taxon>Pseudomonadota</taxon>
        <taxon>Betaproteobacteria</taxon>
        <taxon>Burkholderiales</taxon>
        <taxon>Comamonadaceae</taxon>
        <taxon>Polaromonas</taxon>
    </lineage>
</organism>
<reference evidence="4" key="1">
    <citation type="journal article" date="2019" name="Int. J. Syst. Evol. Microbiol.">
        <title>The Global Catalogue of Microorganisms (GCM) 10K type strain sequencing project: providing services to taxonomists for standard genome sequencing and annotation.</title>
        <authorList>
            <consortium name="The Broad Institute Genomics Platform"/>
            <consortium name="The Broad Institute Genome Sequencing Center for Infectious Disease"/>
            <person name="Wu L."/>
            <person name="Ma J."/>
        </authorList>
    </citation>
    <scope>NUCLEOTIDE SEQUENCE [LARGE SCALE GENOMIC DNA]</scope>
    <source>
        <strain evidence="4">CCUG 39402</strain>
    </source>
</reference>